<comment type="caution">
    <text evidence="4">The sequence shown here is derived from an EMBL/GenBank/DDBJ whole genome shotgun (WGS) entry which is preliminary data.</text>
</comment>
<sequence length="308" mass="32313">MTMDFKQRVAIVTGAGQGMGRAHAMTLASRGARVVVNDVSAPHAEGVVREILDAGGTAVVDTNDVSTTAPAIVDTALNAFDRLDIVVSNAGIIRVGLFSEQPEQEFWKVFDVSFKGATDLSRAAWPHLVSSGSGRLILVSSSGILANPGASAYGAAKGAIWALGNTLAMEGDRVGVQVSTLMPTAWTPMTENAYSDPTILNTLRNGMGPEHVANFVTFLAHQDTAVHGDLYQVAGGRAGRMVLAGMPRVQSTTASPEGWIDVAQELTNDSRELTPYRVTGDQFTDEMIAANPAVAEAFANMNPADLGA</sequence>
<comment type="similarity">
    <text evidence="1 3">Belongs to the short-chain dehydrogenases/reductases (SDR) family.</text>
</comment>
<evidence type="ECO:0000256" key="1">
    <source>
        <dbReference type="ARBA" id="ARBA00006484"/>
    </source>
</evidence>
<evidence type="ECO:0000256" key="3">
    <source>
        <dbReference type="RuleBase" id="RU000363"/>
    </source>
</evidence>
<keyword evidence="5" id="KW-1185">Reference proteome</keyword>
<dbReference type="STRING" id="1108044.GOOTI_061_00010"/>
<dbReference type="Gene3D" id="3.40.50.720">
    <property type="entry name" value="NAD(P)-binding Rossmann-like Domain"/>
    <property type="match status" value="1"/>
</dbReference>
<dbReference type="PROSITE" id="PS00061">
    <property type="entry name" value="ADH_SHORT"/>
    <property type="match status" value="1"/>
</dbReference>
<dbReference type="InterPro" id="IPR002347">
    <property type="entry name" value="SDR_fam"/>
</dbReference>
<dbReference type="InterPro" id="IPR051687">
    <property type="entry name" value="Peroxisomal_Beta-Oxidation"/>
</dbReference>
<reference evidence="4" key="1">
    <citation type="submission" date="2012-02" db="EMBL/GenBank/DDBJ databases">
        <title>Whole genome shotgun sequence of Gordonia otitidis NBRC 100426.</title>
        <authorList>
            <person name="Yoshida I."/>
            <person name="Hosoyama A."/>
            <person name="Tsuchikane K."/>
            <person name="Katsumata H."/>
            <person name="Yamazaki S."/>
            <person name="Fujita N."/>
        </authorList>
    </citation>
    <scope>NUCLEOTIDE SEQUENCE [LARGE SCALE GENOMIC DNA]</scope>
    <source>
        <strain evidence="4">NBRC 100426</strain>
    </source>
</reference>
<proteinExistence type="inferred from homology"/>
<dbReference type="GO" id="GO:0016491">
    <property type="term" value="F:oxidoreductase activity"/>
    <property type="evidence" value="ECO:0007669"/>
    <property type="project" value="UniProtKB-KW"/>
</dbReference>
<dbReference type="InterPro" id="IPR020904">
    <property type="entry name" value="Sc_DH/Rdtase_CS"/>
</dbReference>
<evidence type="ECO:0000313" key="5">
    <source>
        <dbReference type="Proteomes" id="UP000005038"/>
    </source>
</evidence>
<name>H5TIJ3_GORO1</name>
<dbReference type="PRINTS" id="PR00081">
    <property type="entry name" value="GDHRDH"/>
</dbReference>
<dbReference type="PRINTS" id="PR00080">
    <property type="entry name" value="SDRFAMILY"/>
</dbReference>
<organism evidence="4 5">
    <name type="scientific">Gordonia otitidis (strain DSM 44809 / CCUG 52243 / JCM 12355 / NBRC 100426 / IFM 10032)</name>
    <dbReference type="NCBI Taxonomy" id="1108044"/>
    <lineage>
        <taxon>Bacteria</taxon>
        <taxon>Bacillati</taxon>
        <taxon>Actinomycetota</taxon>
        <taxon>Actinomycetes</taxon>
        <taxon>Mycobacteriales</taxon>
        <taxon>Gordoniaceae</taxon>
        <taxon>Gordonia</taxon>
    </lineage>
</organism>
<evidence type="ECO:0000313" key="4">
    <source>
        <dbReference type="EMBL" id="GAB33301.1"/>
    </source>
</evidence>
<dbReference type="Proteomes" id="UP000005038">
    <property type="component" value="Unassembled WGS sequence"/>
</dbReference>
<dbReference type="PANTHER" id="PTHR45024">
    <property type="entry name" value="DEHYDROGENASES, SHORT CHAIN"/>
    <property type="match status" value="1"/>
</dbReference>
<keyword evidence="2" id="KW-0560">Oxidoreductase</keyword>
<evidence type="ECO:0000256" key="2">
    <source>
        <dbReference type="ARBA" id="ARBA00023002"/>
    </source>
</evidence>
<gene>
    <name evidence="4" type="ORF">GOOTI_061_00010</name>
</gene>
<dbReference type="PANTHER" id="PTHR45024:SF2">
    <property type="entry name" value="SCP2 DOMAIN-CONTAINING PROTEIN"/>
    <property type="match status" value="1"/>
</dbReference>
<protein>
    <submittedName>
        <fullName evidence="4">Oxidoreductase</fullName>
    </submittedName>
</protein>
<dbReference type="SUPFAM" id="SSF51735">
    <property type="entry name" value="NAD(P)-binding Rossmann-fold domains"/>
    <property type="match status" value="1"/>
</dbReference>
<dbReference type="EMBL" id="BAFB01000061">
    <property type="protein sequence ID" value="GAB33301.1"/>
    <property type="molecule type" value="Genomic_DNA"/>
</dbReference>
<accession>H5TIJ3</accession>
<dbReference type="AlphaFoldDB" id="H5TIJ3"/>
<dbReference type="InterPro" id="IPR036291">
    <property type="entry name" value="NAD(P)-bd_dom_sf"/>
</dbReference>
<dbReference type="Pfam" id="PF00106">
    <property type="entry name" value="adh_short"/>
    <property type="match status" value="1"/>
</dbReference>